<organism evidence="5 6">
    <name type="scientific">Microbacterium lushaniae</name>
    <dbReference type="NCBI Taxonomy" id="2614639"/>
    <lineage>
        <taxon>Bacteria</taxon>
        <taxon>Bacillati</taxon>
        <taxon>Actinomycetota</taxon>
        <taxon>Actinomycetes</taxon>
        <taxon>Micrococcales</taxon>
        <taxon>Microbacteriaceae</taxon>
        <taxon>Microbacterium</taxon>
    </lineage>
</organism>
<reference evidence="6" key="1">
    <citation type="submission" date="2019-09" db="EMBL/GenBank/DDBJ databases">
        <title>Mumia zhuanghuii sp. nov. isolated from the intestinal contents of plateau pika (Ochotona curzoniae) in the Qinghai-Tibet plateau of China.</title>
        <authorList>
            <person name="Tian Z."/>
        </authorList>
    </citation>
    <scope>NUCLEOTIDE SEQUENCE [LARGE SCALE GENOMIC DNA]</scope>
    <source>
        <strain evidence="6">L-031</strain>
    </source>
</reference>
<evidence type="ECO:0000313" key="6">
    <source>
        <dbReference type="Proteomes" id="UP000325516"/>
    </source>
</evidence>
<dbReference type="PANTHER" id="PTHR24220">
    <property type="entry name" value="IMPORT ATP-BINDING PROTEIN"/>
    <property type="match status" value="1"/>
</dbReference>
<feature type="domain" description="ABC transporter" evidence="4">
    <location>
        <begin position="18"/>
        <end position="255"/>
    </location>
</feature>
<sequence length="259" mass="27711">MDPRQYQTPDPHLAPGAVLLSKVTREFGRGRRRVVALDGVSVTFPPGSFTAVMGPSGSGKSTLLQCASGLDRVSSGRVAVDGRWLGALSEASRTRLRRARMGFVFQSFNLLPSLTAAQNVELPLRLAGRRTRRAEVLEALDAVGLADRARHRPAALSGGQQQRVAIARSLITRPAVLYADEPTGALDAPSTRSVMQYLRDLSRTRGQTVLLVTHDADTAAYASTVMLLNAGRIAGWIPQPDPSRISARVAALEAGITHA</sequence>
<dbReference type="CDD" id="cd03255">
    <property type="entry name" value="ABC_MJ0796_LolCDE_FtsE"/>
    <property type="match status" value="1"/>
</dbReference>
<dbReference type="Gene3D" id="3.40.50.300">
    <property type="entry name" value="P-loop containing nucleotide triphosphate hydrolases"/>
    <property type="match status" value="1"/>
</dbReference>
<proteinExistence type="predicted"/>
<keyword evidence="3 5" id="KW-0067">ATP-binding</keyword>
<dbReference type="GO" id="GO:0022857">
    <property type="term" value="F:transmembrane transporter activity"/>
    <property type="evidence" value="ECO:0007669"/>
    <property type="project" value="TreeGrafter"/>
</dbReference>
<evidence type="ECO:0000256" key="3">
    <source>
        <dbReference type="ARBA" id="ARBA00022840"/>
    </source>
</evidence>
<evidence type="ECO:0000313" key="5">
    <source>
        <dbReference type="EMBL" id="QEW04694.1"/>
    </source>
</evidence>
<evidence type="ECO:0000256" key="2">
    <source>
        <dbReference type="ARBA" id="ARBA00022741"/>
    </source>
</evidence>
<dbReference type="EMBL" id="CP044232">
    <property type="protein sequence ID" value="QEW04694.1"/>
    <property type="molecule type" value="Genomic_DNA"/>
</dbReference>
<keyword evidence="1" id="KW-0813">Transport</keyword>
<dbReference type="GO" id="GO:0005886">
    <property type="term" value="C:plasma membrane"/>
    <property type="evidence" value="ECO:0007669"/>
    <property type="project" value="TreeGrafter"/>
</dbReference>
<dbReference type="InterPro" id="IPR017871">
    <property type="entry name" value="ABC_transporter-like_CS"/>
</dbReference>
<evidence type="ECO:0000259" key="4">
    <source>
        <dbReference type="PROSITE" id="PS50893"/>
    </source>
</evidence>
<dbReference type="Proteomes" id="UP000325516">
    <property type="component" value="Chromosome"/>
</dbReference>
<keyword evidence="2" id="KW-0547">Nucleotide-binding</keyword>
<dbReference type="SUPFAM" id="SSF52540">
    <property type="entry name" value="P-loop containing nucleoside triphosphate hydrolases"/>
    <property type="match status" value="1"/>
</dbReference>
<dbReference type="PROSITE" id="PS00211">
    <property type="entry name" value="ABC_TRANSPORTER_1"/>
    <property type="match status" value="1"/>
</dbReference>
<dbReference type="SMART" id="SM00382">
    <property type="entry name" value="AAA"/>
    <property type="match status" value="1"/>
</dbReference>
<dbReference type="InterPro" id="IPR017911">
    <property type="entry name" value="MacB-like_ATP-bd"/>
</dbReference>
<keyword evidence="6" id="KW-1185">Reference proteome</keyword>
<dbReference type="FunFam" id="3.40.50.300:FF:000032">
    <property type="entry name" value="Export ABC transporter ATP-binding protein"/>
    <property type="match status" value="1"/>
</dbReference>
<dbReference type="Pfam" id="PF00005">
    <property type="entry name" value="ABC_tran"/>
    <property type="match status" value="1"/>
</dbReference>
<dbReference type="GO" id="GO:0098796">
    <property type="term" value="C:membrane protein complex"/>
    <property type="evidence" value="ECO:0007669"/>
    <property type="project" value="UniProtKB-ARBA"/>
</dbReference>
<evidence type="ECO:0000256" key="1">
    <source>
        <dbReference type="ARBA" id="ARBA00022448"/>
    </source>
</evidence>
<dbReference type="GO" id="GO:0005524">
    <property type="term" value="F:ATP binding"/>
    <property type="evidence" value="ECO:0007669"/>
    <property type="project" value="UniProtKB-KW"/>
</dbReference>
<name>A0A5J6L803_9MICO</name>
<dbReference type="KEGG" id="mlz:F6J85_17475"/>
<dbReference type="RefSeq" id="WP_150927028.1">
    <property type="nucleotide sequence ID" value="NZ_CP044232.1"/>
</dbReference>
<dbReference type="InterPro" id="IPR027417">
    <property type="entry name" value="P-loop_NTPase"/>
</dbReference>
<dbReference type="GO" id="GO:0016887">
    <property type="term" value="F:ATP hydrolysis activity"/>
    <property type="evidence" value="ECO:0007669"/>
    <property type="project" value="InterPro"/>
</dbReference>
<dbReference type="PROSITE" id="PS50893">
    <property type="entry name" value="ABC_TRANSPORTER_2"/>
    <property type="match status" value="1"/>
</dbReference>
<protein>
    <submittedName>
        <fullName evidence="5">ABC transporter ATP-binding protein</fullName>
    </submittedName>
</protein>
<dbReference type="AlphaFoldDB" id="A0A5J6L803"/>
<dbReference type="PANTHER" id="PTHR24220:SF685">
    <property type="entry name" value="ABC TRANSPORTER RELATED"/>
    <property type="match status" value="1"/>
</dbReference>
<accession>A0A5J6L803</accession>
<gene>
    <name evidence="5" type="ORF">F6J85_17475</name>
</gene>
<dbReference type="InterPro" id="IPR015854">
    <property type="entry name" value="ABC_transpr_LolD-like"/>
</dbReference>
<dbReference type="InterPro" id="IPR003593">
    <property type="entry name" value="AAA+_ATPase"/>
</dbReference>
<dbReference type="InterPro" id="IPR003439">
    <property type="entry name" value="ABC_transporter-like_ATP-bd"/>
</dbReference>